<dbReference type="CDD" id="cd05476">
    <property type="entry name" value="pepsin_A_like_plant"/>
    <property type="match status" value="1"/>
</dbReference>
<keyword evidence="10" id="KW-1185">Reference proteome</keyword>
<organism evidence="9 10">
    <name type="scientific">Cannabis sativa</name>
    <name type="common">Hemp</name>
    <name type="synonym">Marijuana</name>
    <dbReference type="NCBI Taxonomy" id="3483"/>
    <lineage>
        <taxon>Eukaryota</taxon>
        <taxon>Viridiplantae</taxon>
        <taxon>Streptophyta</taxon>
        <taxon>Embryophyta</taxon>
        <taxon>Tracheophyta</taxon>
        <taxon>Spermatophyta</taxon>
        <taxon>Magnoliopsida</taxon>
        <taxon>eudicotyledons</taxon>
        <taxon>Gunneridae</taxon>
        <taxon>Pentapetalae</taxon>
        <taxon>rosids</taxon>
        <taxon>fabids</taxon>
        <taxon>Rosales</taxon>
        <taxon>Cannabaceae</taxon>
        <taxon>Cannabis</taxon>
    </lineage>
</organism>
<dbReference type="Pfam" id="PF14543">
    <property type="entry name" value="TAXi_N"/>
    <property type="match status" value="1"/>
</dbReference>
<evidence type="ECO:0000256" key="1">
    <source>
        <dbReference type="ARBA" id="ARBA00004613"/>
    </source>
</evidence>
<keyword evidence="5" id="KW-0064">Aspartyl protease</keyword>
<feature type="domain" description="Peptidase A1" evidence="8">
    <location>
        <begin position="1"/>
        <end position="355"/>
    </location>
</feature>
<keyword evidence="4" id="KW-0645">Protease</keyword>
<dbReference type="SUPFAM" id="SSF50630">
    <property type="entry name" value="Acid proteases"/>
    <property type="match status" value="1"/>
</dbReference>
<comment type="subcellular location">
    <subcellularLocation>
        <location evidence="1">Secreted</location>
    </subcellularLocation>
</comment>
<evidence type="ECO:0000313" key="9">
    <source>
        <dbReference type="EnsemblPlants" id="cds.evm.model.01.2486"/>
    </source>
</evidence>
<dbReference type="GO" id="GO:0004190">
    <property type="term" value="F:aspartic-type endopeptidase activity"/>
    <property type="evidence" value="ECO:0007669"/>
    <property type="project" value="UniProtKB-KW"/>
</dbReference>
<reference evidence="9" key="1">
    <citation type="submission" date="2018-11" db="EMBL/GenBank/DDBJ databases">
        <authorList>
            <person name="Grassa J C."/>
        </authorList>
    </citation>
    <scope>NUCLEOTIDE SEQUENCE [LARGE SCALE GENOMIC DNA]</scope>
</reference>
<dbReference type="FunFam" id="2.40.70.10:FF:000050">
    <property type="entry name" value="Aspartic proteinase CDR1"/>
    <property type="match status" value="1"/>
</dbReference>
<dbReference type="Gene3D" id="2.40.70.10">
    <property type="entry name" value="Acid Proteases"/>
    <property type="match status" value="2"/>
</dbReference>
<dbReference type="GO" id="GO:0005576">
    <property type="term" value="C:extracellular region"/>
    <property type="evidence" value="ECO:0007669"/>
    <property type="project" value="UniProtKB-SubCell"/>
</dbReference>
<dbReference type="InterPro" id="IPR051708">
    <property type="entry name" value="Plant_Aspart_Prot_A1"/>
</dbReference>
<proteinExistence type="inferred from homology"/>
<sequence length="363" mass="38294">MSISIGTPPFDILAIADTGSDLTWTQCSPCKKCYKQVAPLFKPNSSKTYRDATCDSSVCKSATGAKTSCSSLDDSCQYSVSYGDQSFSNGNIATDVLTLSSTSGRPVTFPNFIIGCSHNSDGTFDERGSGIVGLGGGVDSLTSQLTSSIGGKFSYCLVPFISGGNQTKNSSTLSFGSNAVVSGAGVVSTPIVKGETDTFYYLTLEGITVGSLNGKKNKKFINFRSSSSTPAAVSQGNIIIDSGTTLTLVPEEFYSDFESAVASELKNEKRVEDPSGTLSLCYQISSGKDFVSPSITMNFKGADVELSQLNTFVQVSDTVVCLSFVSAQGIAIYGNLAQMNFLVGYDRVKNTVSFKPTDCSTYN</sequence>
<protein>
    <recommendedName>
        <fullName evidence="8">Peptidase A1 domain-containing protein</fullName>
    </recommendedName>
</protein>
<dbReference type="InterPro" id="IPR021109">
    <property type="entry name" value="Peptidase_aspartic_dom_sf"/>
</dbReference>
<dbReference type="PROSITE" id="PS00141">
    <property type="entry name" value="ASP_PROTEASE"/>
    <property type="match status" value="2"/>
</dbReference>
<evidence type="ECO:0000256" key="3">
    <source>
        <dbReference type="ARBA" id="ARBA00022525"/>
    </source>
</evidence>
<name>A0A803NLC9_CANSA</name>
<dbReference type="Gramene" id="evm.model.01.2486">
    <property type="protein sequence ID" value="cds.evm.model.01.2486"/>
    <property type="gene ID" value="evm.TU.01.2486"/>
</dbReference>
<dbReference type="InterPro" id="IPR032861">
    <property type="entry name" value="TAXi_N"/>
</dbReference>
<keyword evidence="6" id="KW-0378">Hydrolase</keyword>
<dbReference type="InterPro" id="IPR033121">
    <property type="entry name" value="PEPTIDASE_A1"/>
</dbReference>
<keyword evidence="3" id="KW-0964">Secreted</keyword>
<dbReference type="FunFam" id="2.40.70.10:FF:000031">
    <property type="entry name" value="Aspartyl protease AED1"/>
    <property type="match status" value="1"/>
</dbReference>
<dbReference type="GO" id="GO:0006508">
    <property type="term" value="P:proteolysis"/>
    <property type="evidence" value="ECO:0007669"/>
    <property type="project" value="UniProtKB-KW"/>
</dbReference>
<dbReference type="EnsemblPlants" id="evm.model.01.2486">
    <property type="protein sequence ID" value="cds.evm.model.01.2486"/>
    <property type="gene ID" value="evm.TU.01.2486"/>
</dbReference>
<evidence type="ECO:0000256" key="5">
    <source>
        <dbReference type="ARBA" id="ARBA00022750"/>
    </source>
</evidence>
<evidence type="ECO:0000256" key="4">
    <source>
        <dbReference type="ARBA" id="ARBA00022670"/>
    </source>
</evidence>
<evidence type="ECO:0000256" key="7">
    <source>
        <dbReference type="ARBA" id="ARBA00023180"/>
    </source>
</evidence>
<dbReference type="Proteomes" id="UP000596661">
    <property type="component" value="Chromosome 1"/>
</dbReference>
<dbReference type="InterPro" id="IPR032799">
    <property type="entry name" value="TAXi_C"/>
</dbReference>
<keyword evidence="7" id="KW-0325">Glycoprotein</keyword>
<dbReference type="InterPro" id="IPR001969">
    <property type="entry name" value="Aspartic_peptidase_AS"/>
</dbReference>
<evidence type="ECO:0000256" key="6">
    <source>
        <dbReference type="ARBA" id="ARBA00022801"/>
    </source>
</evidence>
<dbReference type="EMBL" id="UZAU01000073">
    <property type="status" value="NOT_ANNOTATED_CDS"/>
    <property type="molecule type" value="Genomic_DNA"/>
</dbReference>
<dbReference type="Pfam" id="PF14541">
    <property type="entry name" value="TAXi_C"/>
    <property type="match status" value="1"/>
</dbReference>
<dbReference type="OMA" id="FNSHGAG"/>
<dbReference type="InterPro" id="IPR034161">
    <property type="entry name" value="Pepsin-like_plant"/>
</dbReference>
<reference evidence="9" key="2">
    <citation type="submission" date="2021-03" db="UniProtKB">
        <authorList>
            <consortium name="EnsemblPlants"/>
        </authorList>
    </citation>
    <scope>IDENTIFICATION</scope>
</reference>
<evidence type="ECO:0000259" key="8">
    <source>
        <dbReference type="PROSITE" id="PS51767"/>
    </source>
</evidence>
<dbReference type="PANTHER" id="PTHR47967">
    <property type="entry name" value="OS07G0603500 PROTEIN-RELATED"/>
    <property type="match status" value="1"/>
</dbReference>
<dbReference type="PROSITE" id="PS51767">
    <property type="entry name" value="PEPTIDASE_A1"/>
    <property type="match status" value="1"/>
</dbReference>
<evidence type="ECO:0000313" key="10">
    <source>
        <dbReference type="Proteomes" id="UP000596661"/>
    </source>
</evidence>
<comment type="similarity">
    <text evidence="2">Belongs to the peptidase A1 family.</text>
</comment>
<accession>A0A803NLC9</accession>
<dbReference type="PANTHER" id="PTHR47967:SF66">
    <property type="entry name" value="ASPARTIC PROTEINASE CDR1-RELATED"/>
    <property type="match status" value="1"/>
</dbReference>
<evidence type="ECO:0000256" key="2">
    <source>
        <dbReference type="ARBA" id="ARBA00007447"/>
    </source>
</evidence>
<dbReference type="AlphaFoldDB" id="A0A803NLC9"/>